<dbReference type="AlphaFoldDB" id="A0A150X829"/>
<evidence type="ECO:0000313" key="3">
    <source>
        <dbReference type="Proteomes" id="UP000075583"/>
    </source>
</evidence>
<dbReference type="RefSeq" id="WP_062592243.1">
    <property type="nucleotide sequence ID" value="NZ_LQZQ01000045.1"/>
</dbReference>
<evidence type="ECO:0000313" key="2">
    <source>
        <dbReference type="EMBL" id="KYG74850.1"/>
    </source>
</evidence>
<name>A0A150X829_ROSEK</name>
<reference evidence="2" key="1">
    <citation type="submission" date="2016-01" db="EMBL/GenBank/DDBJ databases">
        <title>Genome sequencing of Roseivirga ehrenbergii KMM 6017.</title>
        <authorList>
            <person name="Selvaratnam C."/>
            <person name="Thevarajoo S."/>
            <person name="Goh K.M."/>
            <person name="Ee R."/>
            <person name="Chan K.-G."/>
            <person name="Chong C.S."/>
        </authorList>
    </citation>
    <scope>NUCLEOTIDE SEQUENCE [LARGE SCALE GENOMIC DNA]</scope>
    <source>
        <strain evidence="2">KMM 6017</strain>
    </source>
</reference>
<dbReference type="Proteomes" id="UP000075583">
    <property type="component" value="Unassembled WGS sequence"/>
</dbReference>
<organism evidence="2 3">
    <name type="scientific">Roseivirga ehrenbergii (strain DSM 102268 / JCM 13514 / KCTC 12282 / NCIMB 14502 / KMM 6017)</name>
    <dbReference type="NCBI Taxonomy" id="279360"/>
    <lineage>
        <taxon>Bacteria</taxon>
        <taxon>Pseudomonadati</taxon>
        <taxon>Bacteroidota</taxon>
        <taxon>Cytophagia</taxon>
        <taxon>Cytophagales</taxon>
        <taxon>Roseivirgaceae</taxon>
        <taxon>Roseivirga</taxon>
    </lineage>
</organism>
<evidence type="ECO:0000259" key="1">
    <source>
        <dbReference type="Pfam" id="PF18138"/>
    </source>
</evidence>
<dbReference type="Pfam" id="PF18138">
    <property type="entry name" value="bacHORMA_1"/>
    <property type="match status" value="1"/>
</dbReference>
<sequence>MSYGTHTATYTVVDIRKTFENFVADVRMIARKTNKWTQIYVEDICHDIVKLAELKYLDKVDITLLDKNNKAVQAVRYNVAMDGRTMKGDRAGKNYWPDTPDTRLNAIVFYSSSWHRLTEEQKEQIYIDHGFKIDWTNSSIDTSYSHLRADSAQTYGSKGYELSKTNFN</sequence>
<dbReference type="OrthoDB" id="978703at2"/>
<keyword evidence="3" id="KW-1185">Reference proteome</keyword>
<proteinExistence type="predicted"/>
<gene>
    <name evidence="2" type="ORF">MB14_06505</name>
</gene>
<dbReference type="InterPro" id="IPR041162">
    <property type="entry name" value="Bact_HORMA_1"/>
</dbReference>
<protein>
    <recommendedName>
        <fullName evidence="1">Bacterial HORMA domain-containing protein</fullName>
    </recommendedName>
</protein>
<feature type="domain" description="Bacterial HORMA" evidence="1">
    <location>
        <begin position="5"/>
        <end position="167"/>
    </location>
</feature>
<dbReference type="STRING" id="279360.MB14_06505"/>
<dbReference type="EMBL" id="LQZQ01000045">
    <property type="protein sequence ID" value="KYG74850.1"/>
    <property type="molecule type" value="Genomic_DNA"/>
</dbReference>
<accession>A0A150X829</accession>
<comment type="caution">
    <text evidence="2">The sequence shown here is derived from an EMBL/GenBank/DDBJ whole genome shotgun (WGS) entry which is preliminary data.</text>
</comment>